<sequence>MAINRVCQKVTDSQQKYVMGLLIDFSNAFNSMEWRILAKILEVIGAPAYLRNILKSYSESRQGSVFGPLLWNIYIDDLLEMLDRDNDVYDKVAYADDVIILVEGNSRFMLERASTDVMNKVFGGGGRTDNLA</sequence>
<protein>
    <recommendedName>
        <fullName evidence="1">Reverse transcriptase domain-containing protein</fullName>
    </recommendedName>
</protein>
<dbReference type="Proteomes" id="UP000792457">
    <property type="component" value="Unassembled WGS sequence"/>
</dbReference>
<reference evidence="2" key="1">
    <citation type="submission" date="2013-04" db="EMBL/GenBank/DDBJ databases">
        <authorList>
            <person name="Qu J."/>
            <person name="Murali S.C."/>
            <person name="Bandaranaike D."/>
            <person name="Bellair M."/>
            <person name="Blankenburg K."/>
            <person name="Chao H."/>
            <person name="Dinh H."/>
            <person name="Doddapaneni H."/>
            <person name="Downs B."/>
            <person name="Dugan-Rocha S."/>
            <person name="Elkadiri S."/>
            <person name="Gnanaolivu R.D."/>
            <person name="Hernandez B."/>
            <person name="Javaid M."/>
            <person name="Jayaseelan J.C."/>
            <person name="Lee S."/>
            <person name="Li M."/>
            <person name="Ming W."/>
            <person name="Munidasa M."/>
            <person name="Muniz J."/>
            <person name="Nguyen L."/>
            <person name="Ongeri F."/>
            <person name="Osuji N."/>
            <person name="Pu L.-L."/>
            <person name="Puazo M."/>
            <person name="Qu C."/>
            <person name="Quiroz J."/>
            <person name="Raj R."/>
            <person name="Weissenberger G."/>
            <person name="Xin Y."/>
            <person name="Zou X."/>
            <person name="Han Y."/>
            <person name="Richards S."/>
            <person name="Worley K."/>
            <person name="Muzny D."/>
            <person name="Gibbs R."/>
        </authorList>
    </citation>
    <scope>NUCLEOTIDE SEQUENCE</scope>
    <source>
        <strain evidence="2">Sampled in the wild</strain>
    </source>
</reference>
<dbReference type="Pfam" id="PF00078">
    <property type="entry name" value="RVT_1"/>
    <property type="match status" value="1"/>
</dbReference>
<reference evidence="2" key="2">
    <citation type="submission" date="2017-10" db="EMBL/GenBank/DDBJ databases">
        <title>Ladona fulva Genome sequencing and assembly.</title>
        <authorList>
            <person name="Murali S."/>
            <person name="Richards S."/>
            <person name="Bandaranaike D."/>
            <person name="Bellair M."/>
            <person name="Blankenburg K."/>
            <person name="Chao H."/>
            <person name="Dinh H."/>
            <person name="Doddapaneni H."/>
            <person name="Dugan-Rocha S."/>
            <person name="Elkadiri S."/>
            <person name="Gnanaolivu R."/>
            <person name="Hernandez B."/>
            <person name="Skinner E."/>
            <person name="Javaid M."/>
            <person name="Lee S."/>
            <person name="Li M."/>
            <person name="Ming W."/>
            <person name="Munidasa M."/>
            <person name="Muniz J."/>
            <person name="Nguyen L."/>
            <person name="Hughes D."/>
            <person name="Osuji N."/>
            <person name="Pu L.-L."/>
            <person name="Puazo M."/>
            <person name="Qu C."/>
            <person name="Quiroz J."/>
            <person name="Raj R."/>
            <person name="Weissenberger G."/>
            <person name="Xin Y."/>
            <person name="Zou X."/>
            <person name="Han Y."/>
            <person name="Worley K."/>
            <person name="Muzny D."/>
            <person name="Gibbs R."/>
        </authorList>
    </citation>
    <scope>NUCLEOTIDE SEQUENCE</scope>
    <source>
        <strain evidence="2">Sampled in the wild</strain>
    </source>
</reference>
<dbReference type="InterPro" id="IPR000477">
    <property type="entry name" value="RT_dom"/>
</dbReference>
<accession>A0A8K0KKW9</accession>
<organism evidence="2 3">
    <name type="scientific">Ladona fulva</name>
    <name type="common">Scarce chaser dragonfly</name>
    <name type="synonym">Libellula fulva</name>
    <dbReference type="NCBI Taxonomy" id="123851"/>
    <lineage>
        <taxon>Eukaryota</taxon>
        <taxon>Metazoa</taxon>
        <taxon>Ecdysozoa</taxon>
        <taxon>Arthropoda</taxon>
        <taxon>Hexapoda</taxon>
        <taxon>Insecta</taxon>
        <taxon>Pterygota</taxon>
        <taxon>Palaeoptera</taxon>
        <taxon>Odonata</taxon>
        <taxon>Epiprocta</taxon>
        <taxon>Anisoptera</taxon>
        <taxon>Libelluloidea</taxon>
        <taxon>Libellulidae</taxon>
        <taxon>Ladona</taxon>
    </lineage>
</organism>
<dbReference type="SUPFAM" id="SSF56672">
    <property type="entry name" value="DNA/RNA polymerases"/>
    <property type="match status" value="1"/>
</dbReference>
<dbReference type="OrthoDB" id="6770994at2759"/>
<dbReference type="PANTHER" id="PTHR19446">
    <property type="entry name" value="REVERSE TRANSCRIPTASES"/>
    <property type="match status" value="1"/>
</dbReference>
<evidence type="ECO:0000313" key="2">
    <source>
        <dbReference type="EMBL" id="KAG8234148.1"/>
    </source>
</evidence>
<dbReference type="PROSITE" id="PS50878">
    <property type="entry name" value="RT_POL"/>
    <property type="match status" value="1"/>
</dbReference>
<dbReference type="EMBL" id="KZ308784">
    <property type="protein sequence ID" value="KAG8234148.1"/>
    <property type="molecule type" value="Genomic_DNA"/>
</dbReference>
<name>A0A8K0KKW9_LADFU</name>
<comment type="caution">
    <text evidence="2">The sequence shown here is derived from an EMBL/GenBank/DDBJ whole genome shotgun (WGS) entry which is preliminary data.</text>
</comment>
<proteinExistence type="predicted"/>
<dbReference type="GO" id="GO:0071897">
    <property type="term" value="P:DNA biosynthetic process"/>
    <property type="evidence" value="ECO:0007669"/>
    <property type="project" value="UniProtKB-ARBA"/>
</dbReference>
<keyword evidence="3" id="KW-1185">Reference proteome</keyword>
<gene>
    <name evidence="2" type="ORF">J437_LFUL014515</name>
</gene>
<dbReference type="InterPro" id="IPR043502">
    <property type="entry name" value="DNA/RNA_pol_sf"/>
</dbReference>
<feature type="domain" description="Reverse transcriptase" evidence="1">
    <location>
        <begin position="1"/>
        <end position="132"/>
    </location>
</feature>
<evidence type="ECO:0000313" key="3">
    <source>
        <dbReference type="Proteomes" id="UP000792457"/>
    </source>
</evidence>
<dbReference type="AlphaFoldDB" id="A0A8K0KKW9"/>
<evidence type="ECO:0000259" key="1">
    <source>
        <dbReference type="PROSITE" id="PS50878"/>
    </source>
</evidence>